<keyword evidence="2" id="KW-1185">Reference proteome</keyword>
<organism evidence="1 2">
    <name type="scientific">Theobroma cacao</name>
    <name type="common">Cacao</name>
    <name type="synonym">Cocoa</name>
    <dbReference type="NCBI Taxonomy" id="3641"/>
    <lineage>
        <taxon>Eukaryota</taxon>
        <taxon>Viridiplantae</taxon>
        <taxon>Streptophyta</taxon>
        <taxon>Embryophyta</taxon>
        <taxon>Tracheophyta</taxon>
        <taxon>Spermatophyta</taxon>
        <taxon>Magnoliopsida</taxon>
        <taxon>eudicotyledons</taxon>
        <taxon>Gunneridae</taxon>
        <taxon>Pentapetalae</taxon>
        <taxon>rosids</taxon>
        <taxon>malvids</taxon>
        <taxon>Malvales</taxon>
        <taxon>Malvaceae</taxon>
        <taxon>Byttnerioideae</taxon>
        <taxon>Theobroma</taxon>
    </lineage>
</organism>
<gene>
    <name evidence="1" type="ORF">TCM_026603</name>
</gene>
<dbReference type="GO" id="GO:0005737">
    <property type="term" value="C:cytoplasm"/>
    <property type="evidence" value="ECO:0000318"/>
    <property type="project" value="GO_Central"/>
</dbReference>
<dbReference type="InParanoid" id="A0A061F259"/>
<evidence type="ECO:0000313" key="2">
    <source>
        <dbReference type="Proteomes" id="UP000026915"/>
    </source>
</evidence>
<accession>A0A061F259</accession>
<dbReference type="Proteomes" id="UP000026915">
    <property type="component" value="Chromosome 5"/>
</dbReference>
<dbReference type="HOGENOM" id="CLU_919549_0_0_1"/>
<dbReference type="OMA" id="SAPICYL"/>
<dbReference type="GO" id="GO:0061630">
    <property type="term" value="F:ubiquitin protein ligase activity"/>
    <property type="evidence" value="ECO:0000318"/>
    <property type="project" value="GO_Central"/>
</dbReference>
<protein>
    <recommendedName>
        <fullName evidence="3">RING/U-box superfamily protein</fullName>
    </recommendedName>
</protein>
<sequence>MSSTPVCYLTSCQAWDAYLQYPEDSFWPSRMLEINVKATFVACEKTQGGGGGKKLLDDVQLGGRRVVVQEESHGLILDQLLNNVVGKDWHGTNIWDVFDSMQIPIQRPVLDEIVGCALAMAANECYENCKVLRMRVEIETLVDDDDQLMNFEEDQDVYSIDVEEDDFWETVEAFRTLRKVVVAEDNPPENLCSICLGEFLVGSDISATPCSHVCSSGNWKINHIPSKDKDMADALAKAGEISHVQMKVLTALAGPGELGLKVLGKAEREVAAMMIAMCFGCKLAMGMQLVTGLCQADEKSVRL</sequence>
<dbReference type="GO" id="GO:0016567">
    <property type="term" value="P:protein ubiquitination"/>
    <property type="evidence" value="ECO:0000318"/>
    <property type="project" value="GO_Central"/>
</dbReference>
<dbReference type="CDD" id="cd16448">
    <property type="entry name" value="RING-H2"/>
    <property type="match status" value="1"/>
</dbReference>
<dbReference type="Gramene" id="EOY11425">
    <property type="protein sequence ID" value="EOY11425"/>
    <property type="gene ID" value="TCM_026603"/>
</dbReference>
<name>A0A061F259_THECC</name>
<dbReference type="EMBL" id="CM001883">
    <property type="protein sequence ID" value="EOY11425.1"/>
    <property type="molecule type" value="Genomic_DNA"/>
</dbReference>
<evidence type="ECO:0000313" key="1">
    <source>
        <dbReference type="EMBL" id="EOY11425.1"/>
    </source>
</evidence>
<dbReference type="AlphaFoldDB" id="A0A061F259"/>
<proteinExistence type="predicted"/>
<reference evidence="1 2" key="1">
    <citation type="journal article" date="2013" name="Genome Biol.">
        <title>The genome sequence of the most widely cultivated cacao type and its use to identify candidate genes regulating pod color.</title>
        <authorList>
            <person name="Motamayor J.C."/>
            <person name="Mockaitis K."/>
            <person name="Schmutz J."/>
            <person name="Haiminen N."/>
            <person name="Iii D.L."/>
            <person name="Cornejo O."/>
            <person name="Findley S.D."/>
            <person name="Zheng P."/>
            <person name="Utro F."/>
            <person name="Royaert S."/>
            <person name="Saski C."/>
            <person name="Jenkins J."/>
            <person name="Podicheti R."/>
            <person name="Zhao M."/>
            <person name="Scheffler B.E."/>
            <person name="Stack J.C."/>
            <person name="Feltus F.A."/>
            <person name="Mustiga G.M."/>
            <person name="Amores F."/>
            <person name="Phillips W."/>
            <person name="Marelli J.P."/>
            <person name="May G.D."/>
            <person name="Shapiro H."/>
            <person name="Ma J."/>
            <person name="Bustamante C.D."/>
            <person name="Schnell R.J."/>
            <person name="Main D."/>
            <person name="Gilbert D."/>
            <person name="Parida L."/>
            <person name="Kuhn D.N."/>
        </authorList>
    </citation>
    <scope>NUCLEOTIDE SEQUENCE [LARGE SCALE GENOMIC DNA]</scope>
    <source>
        <strain evidence="2">cv. Matina 1-6</strain>
    </source>
</reference>
<evidence type="ECO:0008006" key="3">
    <source>
        <dbReference type="Google" id="ProtNLM"/>
    </source>
</evidence>